<dbReference type="EMBL" id="JAPNOA010000013">
    <property type="protein sequence ID" value="MCY0964146.1"/>
    <property type="molecule type" value="Genomic_DNA"/>
</dbReference>
<dbReference type="Gene3D" id="2.60.120.10">
    <property type="entry name" value="Jelly Rolls"/>
    <property type="match status" value="1"/>
</dbReference>
<feature type="domain" description="HTH araC/xylS-type" evidence="5">
    <location>
        <begin position="174"/>
        <end position="275"/>
    </location>
</feature>
<keyword evidence="4" id="KW-0804">Transcription</keyword>
<comment type="caution">
    <text evidence="6">The sequence shown here is derived from an EMBL/GenBank/DDBJ whole genome shotgun (WGS) entry which is preliminary data.</text>
</comment>
<keyword evidence="3" id="KW-0238">DNA-binding</keyword>
<evidence type="ECO:0000313" key="6">
    <source>
        <dbReference type="EMBL" id="MCY0964146.1"/>
    </source>
</evidence>
<sequence length="278" mass="30573">MNIENPPKTFSEISARYPESGTGTLLGQCIDASRPLLYLSEELAQGSLRTPHEHPRGQLAWAASGVLRVNTEAGSWVVPPSHAVWITGGTRHEILVASRAAIRYLFVDPSVLDRLPDHCQVMAVTPLFRELLLRLLSYDLQQAQTGAQQRLVQVLLDELAALQPSPLYLPSGQDRRLLVVMEQLSRNPADTRTLPELAAVAGASPRTLERLFQSETGLGFQQWRSRLRLLEAVQRLNRGEGSAAVAHSLGYTSPSAFVAAFRRYFGQPPQSFGASELA</sequence>
<dbReference type="Gene3D" id="1.10.10.60">
    <property type="entry name" value="Homeodomain-like"/>
    <property type="match status" value="1"/>
</dbReference>
<dbReference type="CDD" id="cd06124">
    <property type="entry name" value="cupin_NimR-like_N"/>
    <property type="match status" value="1"/>
</dbReference>
<dbReference type="InterPro" id="IPR018060">
    <property type="entry name" value="HTH_AraC"/>
</dbReference>
<dbReference type="Proteomes" id="UP001150830">
    <property type="component" value="Unassembled WGS sequence"/>
</dbReference>
<dbReference type="RefSeq" id="WP_283172365.1">
    <property type="nucleotide sequence ID" value="NZ_JAPNOA010000013.1"/>
</dbReference>
<accession>A0A9X3IQU1</accession>
<evidence type="ECO:0000256" key="3">
    <source>
        <dbReference type="ARBA" id="ARBA00023125"/>
    </source>
</evidence>
<evidence type="ECO:0000256" key="2">
    <source>
        <dbReference type="ARBA" id="ARBA00023015"/>
    </source>
</evidence>
<dbReference type="InterPro" id="IPR003313">
    <property type="entry name" value="AraC-bd"/>
</dbReference>
<dbReference type="InterPro" id="IPR014710">
    <property type="entry name" value="RmlC-like_jellyroll"/>
</dbReference>
<dbReference type="Pfam" id="PF02311">
    <property type="entry name" value="AraC_binding"/>
    <property type="match status" value="1"/>
</dbReference>
<dbReference type="GO" id="GO:0003700">
    <property type="term" value="F:DNA-binding transcription factor activity"/>
    <property type="evidence" value="ECO:0007669"/>
    <property type="project" value="InterPro"/>
</dbReference>
<dbReference type="Pfam" id="PF12833">
    <property type="entry name" value="HTH_18"/>
    <property type="match status" value="1"/>
</dbReference>
<dbReference type="InterPro" id="IPR011051">
    <property type="entry name" value="RmlC_Cupin_sf"/>
</dbReference>
<protein>
    <submittedName>
        <fullName evidence="6">Helix-turn-helix transcriptional regulator</fullName>
    </submittedName>
</protein>
<dbReference type="FunFam" id="1.10.10.60:FF:000132">
    <property type="entry name" value="AraC family transcriptional regulator"/>
    <property type="match status" value="1"/>
</dbReference>
<reference evidence="6" key="1">
    <citation type="submission" date="2022-11" db="EMBL/GenBank/DDBJ databases">
        <title>Parathalassolutuus dongxingensis gen. nov., sp. nov., a novel member of family Oceanospirillaceae isolated from a coastal shrimp pond in Guangxi, China.</title>
        <authorList>
            <person name="Chen H."/>
        </authorList>
    </citation>
    <scope>NUCLEOTIDE SEQUENCE</scope>
    <source>
        <strain evidence="6">G-43</strain>
    </source>
</reference>
<dbReference type="InterPro" id="IPR009057">
    <property type="entry name" value="Homeodomain-like_sf"/>
</dbReference>
<dbReference type="SMART" id="SM00342">
    <property type="entry name" value="HTH_ARAC"/>
    <property type="match status" value="1"/>
</dbReference>
<dbReference type="SUPFAM" id="SSF51182">
    <property type="entry name" value="RmlC-like cupins"/>
    <property type="match status" value="1"/>
</dbReference>
<gene>
    <name evidence="6" type="ORF">OUO13_03025</name>
</gene>
<organism evidence="6 7">
    <name type="scientific">Parathalassolituus penaei</name>
    <dbReference type="NCBI Taxonomy" id="2997323"/>
    <lineage>
        <taxon>Bacteria</taxon>
        <taxon>Pseudomonadati</taxon>
        <taxon>Pseudomonadota</taxon>
        <taxon>Gammaproteobacteria</taxon>
        <taxon>Oceanospirillales</taxon>
        <taxon>Oceanospirillaceae</taxon>
        <taxon>Parathalassolituus</taxon>
    </lineage>
</organism>
<dbReference type="GO" id="GO:0043565">
    <property type="term" value="F:sequence-specific DNA binding"/>
    <property type="evidence" value="ECO:0007669"/>
    <property type="project" value="InterPro"/>
</dbReference>
<dbReference type="PANTHER" id="PTHR11019:SF159">
    <property type="entry name" value="TRANSCRIPTIONAL REGULATOR-RELATED"/>
    <property type="match status" value="1"/>
</dbReference>
<keyword evidence="1" id="KW-0678">Repressor</keyword>
<keyword evidence="7" id="KW-1185">Reference proteome</keyword>
<evidence type="ECO:0000256" key="1">
    <source>
        <dbReference type="ARBA" id="ARBA00022491"/>
    </source>
</evidence>
<evidence type="ECO:0000313" key="7">
    <source>
        <dbReference type="Proteomes" id="UP001150830"/>
    </source>
</evidence>
<dbReference type="PROSITE" id="PS01124">
    <property type="entry name" value="HTH_ARAC_FAMILY_2"/>
    <property type="match status" value="1"/>
</dbReference>
<proteinExistence type="predicted"/>
<evidence type="ECO:0000259" key="5">
    <source>
        <dbReference type="PROSITE" id="PS01124"/>
    </source>
</evidence>
<keyword evidence="2" id="KW-0805">Transcription regulation</keyword>
<dbReference type="AlphaFoldDB" id="A0A9X3IQU1"/>
<dbReference type="SUPFAM" id="SSF46689">
    <property type="entry name" value="Homeodomain-like"/>
    <property type="match status" value="1"/>
</dbReference>
<name>A0A9X3IQU1_9GAMM</name>
<dbReference type="PANTHER" id="PTHR11019">
    <property type="entry name" value="HTH-TYPE TRANSCRIPTIONAL REGULATOR NIMR"/>
    <property type="match status" value="1"/>
</dbReference>
<evidence type="ECO:0000256" key="4">
    <source>
        <dbReference type="ARBA" id="ARBA00023163"/>
    </source>
</evidence>